<dbReference type="Gene3D" id="1.10.510.10">
    <property type="entry name" value="Transferase(Phosphotransferase) domain 1"/>
    <property type="match status" value="2"/>
</dbReference>
<keyword evidence="2" id="KW-0677">Repeat</keyword>
<dbReference type="VEuPathDB" id="TriTrypDB:C3747_25g37"/>
<accession>A0A2V2VYH3</accession>
<dbReference type="PROSITE" id="PS51450">
    <property type="entry name" value="LRR"/>
    <property type="match status" value="1"/>
</dbReference>
<dbReference type="VEuPathDB" id="TriTrypDB:TCSYLVIO_003880"/>
<dbReference type="InterPro" id="IPR011009">
    <property type="entry name" value="Kinase-like_dom_sf"/>
</dbReference>
<dbReference type="SMART" id="SM00369">
    <property type="entry name" value="LRR_TYP"/>
    <property type="match status" value="4"/>
</dbReference>
<dbReference type="VEuPathDB" id="TriTrypDB:TcCLB.506779.110"/>
<dbReference type="InterPro" id="IPR029021">
    <property type="entry name" value="Prot-tyrosine_phosphatase-like"/>
</dbReference>
<dbReference type="PROSITE" id="PS50056">
    <property type="entry name" value="TYR_PHOSPHATASE_2"/>
    <property type="match status" value="1"/>
</dbReference>
<dbReference type="PANTHER" id="PTHR24361">
    <property type="entry name" value="MITOGEN-ACTIVATED KINASE KINASE KINASE"/>
    <property type="match status" value="1"/>
</dbReference>
<dbReference type="InterPro" id="IPR000719">
    <property type="entry name" value="Prot_kinase_dom"/>
</dbReference>
<evidence type="ECO:0000259" key="7">
    <source>
        <dbReference type="PROSITE" id="PS50054"/>
    </source>
</evidence>
<dbReference type="Proteomes" id="UP000246121">
    <property type="component" value="Unassembled WGS sequence"/>
</dbReference>
<dbReference type="InterPro" id="IPR003591">
    <property type="entry name" value="Leu-rich_rpt_typical-subtyp"/>
</dbReference>
<evidence type="ECO:0000256" key="2">
    <source>
        <dbReference type="ARBA" id="ARBA00022737"/>
    </source>
</evidence>
<dbReference type="VEuPathDB" id="TriTrypDB:TcG_02828"/>
<name>A0A2V2VYH3_TRYCR</name>
<evidence type="ECO:0000256" key="5">
    <source>
        <dbReference type="SAM" id="MobiDB-lite"/>
    </source>
</evidence>
<dbReference type="Gene3D" id="3.90.190.10">
    <property type="entry name" value="Protein tyrosine phosphatase superfamily"/>
    <property type="match status" value="1"/>
</dbReference>
<dbReference type="GO" id="GO:0004721">
    <property type="term" value="F:phosphoprotein phosphatase activity"/>
    <property type="evidence" value="ECO:0007669"/>
    <property type="project" value="UniProtKB-KW"/>
</dbReference>
<gene>
    <name evidence="9" type="ORF">C4B63_7g93</name>
</gene>
<evidence type="ECO:0000259" key="6">
    <source>
        <dbReference type="PROSITE" id="PS50011"/>
    </source>
</evidence>
<dbReference type="GO" id="GO:0005737">
    <property type="term" value="C:cytoplasm"/>
    <property type="evidence" value="ECO:0007669"/>
    <property type="project" value="TreeGrafter"/>
</dbReference>
<dbReference type="InterPro" id="IPR020422">
    <property type="entry name" value="TYR_PHOSPHATASE_DUAL_dom"/>
</dbReference>
<keyword evidence="3" id="KW-0378">Hydrolase</keyword>
<dbReference type="EMBL" id="PRFA01000007">
    <property type="protein sequence ID" value="PWV00279.1"/>
    <property type="molecule type" value="Genomic_DNA"/>
</dbReference>
<dbReference type="SUPFAM" id="SSF52799">
    <property type="entry name" value="(Phosphotyrosine protein) phosphatases II"/>
    <property type="match status" value="1"/>
</dbReference>
<evidence type="ECO:0000256" key="3">
    <source>
        <dbReference type="ARBA" id="ARBA00022801"/>
    </source>
</evidence>
<evidence type="ECO:0000256" key="4">
    <source>
        <dbReference type="ARBA" id="ARBA00022912"/>
    </source>
</evidence>
<dbReference type="VEuPathDB" id="TriTrypDB:C4B63_7g93"/>
<dbReference type="Pfam" id="PF00069">
    <property type="entry name" value="Pkinase"/>
    <property type="match status" value="2"/>
</dbReference>
<dbReference type="VEuPathDB" id="TriTrypDB:TCDM_04729"/>
<feature type="domain" description="Tyrosine specific protein phosphatases" evidence="8">
    <location>
        <begin position="1188"/>
        <end position="1248"/>
    </location>
</feature>
<dbReference type="PROSITE" id="PS00383">
    <property type="entry name" value="TYR_PHOSPHATASE_1"/>
    <property type="match status" value="1"/>
</dbReference>
<dbReference type="GO" id="GO:0004674">
    <property type="term" value="F:protein serine/threonine kinase activity"/>
    <property type="evidence" value="ECO:0007669"/>
    <property type="project" value="TreeGrafter"/>
</dbReference>
<dbReference type="InterPro" id="IPR016130">
    <property type="entry name" value="Tyr_Pase_AS"/>
</dbReference>
<dbReference type="InterPro" id="IPR032675">
    <property type="entry name" value="LRR_dom_sf"/>
</dbReference>
<dbReference type="VEuPathDB" id="TriTrypDB:Tc_MARK_432"/>
<dbReference type="SMART" id="SM00195">
    <property type="entry name" value="DSPc"/>
    <property type="match status" value="1"/>
</dbReference>
<dbReference type="SMART" id="SM00364">
    <property type="entry name" value="LRR_BAC"/>
    <property type="match status" value="3"/>
</dbReference>
<dbReference type="InterPro" id="IPR000387">
    <property type="entry name" value="Tyr_Pase_dom"/>
</dbReference>
<protein>
    <submittedName>
        <fullName evidence="9">Putative phopshatase</fullName>
    </submittedName>
</protein>
<dbReference type="VEuPathDB" id="TriTrypDB:TcCLB.506559.190"/>
<dbReference type="VEuPathDB" id="TriTrypDB:BCY84_18956"/>
<feature type="region of interest" description="Disordered" evidence="5">
    <location>
        <begin position="127"/>
        <end position="147"/>
    </location>
</feature>
<dbReference type="InterPro" id="IPR001611">
    <property type="entry name" value="Leu-rich_rpt"/>
</dbReference>
<keyword evidence="1" id="KW-0433">Leucine-rich repeat</keyword>
<dbReference type="CDD" id="cd14498">
    <property type="entry name" value="DSP"/>
    <property type="match status" value="1"/>
</dbReference>
<dbReference type="InterPro" id="IPR053235">
    <property type="entry name" value="Ser_Thr_kinase"/>
</dbReference>
<dbReference type="CDD" id="cd00180">
    <property type="entry name" value="PKc"/>
    <property type="match status" value="1"/>
</dbReference>
<dbReference type="VEuPathDB" id="TriTrypDB:TcCLB.510949.10"/>
<dbReference type="Pfam" id="PF00560">
    <property type="entry name" value="LRR_1"/>
    <property type="match status" value="1"/>
</dbReference>
<dbReference type="SUPFAM" id="SSF57850">
    <property type="entry name" value="RING/U-box"/>
    <property type="match status" value="1"/>
</dbReference>
<dbReference type="PROSITE" id="PS50011">
    <property type="entry name" value="PROTEIN_KINASE_DOM"/>
    <property type="match status" value="2"/>
</dbReference>
<dbReference type="VEuPathDB" id="TriTrypDB:TcCL_NonESM04269"/>
<dbReference type="VEuPathDB" id="TriTrypDB:ECC02_005679"/>
<dbReference type="InterPro" id="IPR000340">
    <property type="entry name" value="Dual-sp_phosphatase_cat-dom"/>
</dbReference>
<keyword evidence="4" id="KW-0904">Protein phosphatase</keyword>
<dbReference type="VEuPathDB" id="TriTrypDB:TcBrA4_0123410"/>
<dbReference type="GO" id="GO:0005524">
    <property type="term" value="F:ATP binding"/>
    <property type="evidence" value="ECO:0007669"/>
    <property type="project" value="InterPro"/>
</dbReference>
<reference evidence="9 10" key="1">
    <citation type="journal article" date="2018" name="Microb. Genom.">
        <title>Expanding an expanded genome: long-read sequencing of Trypanosoma cruzi.</title>
        <authorList>
            <person name="Berna L."/>
            <person name="Rodriguez M."/>
            <person name="Chiribao M.L."/>
            <person name="Parodi-Talice A."/>
            <person name="Pita S."/>
            <person name="Rijo G."/>
            <person name="Alvarez-Valin F."/>
            <person name="Robello C."/>
        </authorList>
    </citation>
    <scope>NUCLEOTIDE SEQUENCE [LARGE SCALE GENOMIC DNA]</scope>
    <source>
        <strain evidence="9 10">Dm28c</strain>
    </source>
</reference>
<dbReference type="SUPFAM" id="SSF52058">
    <property type="entry name" value="L domain-like"/>
    <property type="match status" value="1"/>
</dbReference>
<evidence type="ECO:0000256" key="1">
    <source>
        <dbReference type="ARBA" id="ARBA00022614"/>
    </source>
</evidence>
<dbReference type="Gene3D" id="3.80.10.10">
    <property type="entry name" value="Ribonuclease Inhibitor"/>
    <property type="match status" value="1"/>
</dbReference>
<comment type="caution">
    <text evidence="9">The sequence shown here is derived from an EMBL/GenBank/DDBJ whole genome shotgun (WGS) entry which is preliminary data.</text>
</comment>
<dbReference type="SUPFAM" id="SSF56112">
    <property type="entry name" value="Protein kinase-like (PK-like)"/>
    <property type="match status" value="2"/>
</dbReference>
<organism evidence="9 10">
    <name type="scientific">Trypanosoma cruzi</name>
    <dbReference type="NCBI Taxonomy" id="5693"/>
    <lineage>
        <taxon>Eukaryota</taxon>
        <taxon>Discoba</taxon>
        <taxon>Euglenozoa</taxon>
        <taxon>Kinetoplastea</taxon>
        <taxon>Metakinetoplastina</taxon>
        <taxon>Trypanosomatida</taxon>
        <taxon>Trypanosomatidae</taxon>
        <taxon>Trypanosoma</taxon>
        <taxon>Schizotrypanum</taxon>
    </lineage>
</organism>
<feature type="domain" description="Protein kinase" evidence="6">
    <location>
        <begin position="107"/>
        <end position="400"/>
    </location>
</feature>
<dbReference type="Pfam" id="PF13855">
    <property type="entry name" value="LRR_8"/>
    <property type="match status" value="1"/>
</dbReference>
<feature type="domain" description="Protein kinase" evidence="6">
    <location>
        <begin position="449"/>
        <end position="713"/>
    </location>
</feature>
<dbReference type="Pfam" id="PF00782">
    <property type="entry name" value="DSPc"/>
    <property type="match status" value="1"/>
</dbReference>
<evidence type="ECO:0000313" key="9">
    <source>
        <dbReference type="EMBL" id="PWV00279.1"/>
    </source>
</evidence>
<evidence type="ECO:0000313" key="10">
    <source>
        <dbReference type="Proteomes" id="UP000246121"/>
    </source>
</evidence>
<dbReference type="PROSITE" id="PS50054">
    <property type="entry name" value="TYR_PHOSPHATASE_DUAL"/>
    <property type="match status" value="1"/>
</dbReference>
<feature type="domain" description="Tyrosine-protein phosphatase" evidence="7">
    <location>
        <begin position="1126"/>
        <end position="1267"/>
    </location>
</feature>
<sequence>MGACIAPGIIHAMWGAKQRKSKLMEKHYELQNGGDNVSAAGLLPALLTEKLGLVSSQSQTFLEDFMEELCQGPYASLFLAHPDLLFSNRAAVMCTGEFAPGEVVGKYSVLGSLPTGTVGRSFLVKEPPEERGMGRGGTMGKTGKNVGSENNVSYQLSSSLTSQSPENVFKVVTFVTRMNLAERVLDDHKVLTNLIHDNVLRCVDVLDDGQHENFVFVSPYIENGSCEALVGKLETKERLLSLLHDVAVGLRVLHSHRIYHHNLKLDNILIKNSGTACIADAGFGHIFASQSSEGLVFNGELACMPPEVFQTEDISAINHFKADVWGFGVLMYRLAYGRKPLDVEGKPFGTIRDSVLHGKIECPDADWFSDVSFQDVVLWCLDRDPNNRPSMIEVLRHPLFGENVRQSISGSTISPSAAANPHNGGKVGSIASLSTIGARFSRSQKRGGLPISEVFVRGRNCETFLVNSARNMTKIVLKVMRRSVMKKLENLSYAGNILHDLAFCRVARHPNILHLMEIVENKDGCFATQPYAEGEFLSMNFPPLTNIEDPYFTLKGMLVDVLKGLHFLHTNGVSHLCLTPSNIFYQRGVGFVLADFGPLFLTRDEALTKDDTGNFWYSFPPWVIEDLKKPLHKTKHAVDTFCVGLLAASVIPVVYKQVWQSFYSGNEGGTIAQNVIKKVEEFLDILTQPVLGFISKAITTKTSAKELLSHPYLADAFDDSQILGVKPLQLSPASIKGAVSLDFSFREERRLMDVVGQDPIIDTDFFGNSNFVDSIVHEESRASVFDPKELDSSVLLHFKDKIVCGLCHVDLAIVVFRCSVCPSYIRCGKCALNDDHEEGHEMKPYLIHTIEHKGDGNQEAMLLPPSSIHNAHVLEEVEMQANLPTGSIVDITNSLSSPKGISLSHFKVQCRKNKSKKKLPKACEIDDLSWEEEINKCRENGSPELLLYRFDLTSVPREVFDPPLLHVVSLDLSYNKLTSIPHELSFLHKLRSLVIASNELSELPDSLGNLSQLERLDVSHNQLQQLPQSFMYLYNLATLSMDYNNFAGIPESVLEIVTTAPSMAMLSVIYLAENPRITEFPDQEVLGKFPKLKLALDNEPNVYRTYISEKLEEKLPNVSIMWNKIYPDRIVEHVYCGSLRSAQSQLVYDKLSIKSLLTVGRELVPTPPIGGDHLTLSIDDIEGADIRLTFQESVDFIEKSVKKGRGCLVHCFAGMSRSATTVIAYLMMKRDMRLDEAYLKTKEGRPAIYPNQGFFNQLLQLDAELFPQQRPLNMAAMERDDVSRP</sequence>
<proteinExistence type="predicted"/>
<dbReference type="VEuPathDB" id="TriTrypDB:TcYC6_0044660"/>
<evidence type="ECO:0000259" key="8">
    <source>
        <dbReference type="PROSITE" id="PS50056"/>
    </source>
</evidence>